<dbReference type="SUPFAM" id="SSF55729">
    <property type="entry name" value="Acyl-CoA N-acyltransferases (Nat)"/>
    <property type="match status" value="1"/>
</dbReference>
<name>A0ABT3X3R7_9BACL</name>
<dbReference type="InterPro" id="IPR000182">
    <property type="entry name" value="GNAT_dom"/>
</dbReference>
<evidence type="ECO:0000256" key="2">
    <source>
        <dbReference type="ARBA" id="ARBA00023315"/>
    </source>
</evidence>
<keyword evidence="5" id="KW-1185">Reference proteome</keyword>
<protein>
    <submittedName>
        <fullName evidence="4">GNAT family N-acetyltransferase</fullName>
    </submittedName>
</protein>
<dbReference type="PANTHER" id="PTHR10545:SF29">
    <property type="entry name" value="GH14572P-RELATED"/>
    <property type="match status" value="1"/>
</dbReference>
<evidence type="ECO:0000259" key="3">
    <source>
        <dbReference type="PROSITE" id="PS51186"/>
    </source>
</evidence>
<evidence type="ECO:0000256" key="1">
    <source>
        <dbReference type="ARBA" id="ARBA00022679"/>
    </source>
</evidence>
<reference evidence="4 5" key="1">
    <citation type="submission" date="2022-11" db="EMBL/GenBank/DDBJ databases">
        <title>Study of microbial diversity in lake waters.</title>
        <authorList>
            <person name="Zhang J."/>
        </authorList>
    </citation>
    <scope>NUCLEOTIDE SEQUENCE [LARGE SCALE GENOMIC DNA]</scope>
    <source>
        <strain evidence="4 5">DT12</strain>
    </source>
</reference>
<dbReference type="InterPro" id="IPR016181">
    <property type="entry name" value="Acyl_CoA_acyltransferase"/>
</dbReference>
<organism evidence="4 5">
    <name type="scientific">Tumebacillus lacus</name>
    <dbReference type="NCBI Taxonomy" id="2995335"/>
    <lineage>
        <taxon>Bacteria</taxon>
        <taxon>Bacillati</taxon>
        <taxon>Bacillota</taxon>
        <taxon>Bacilli</taxon>
        <taxon>Bacillales</taxon>
        <taxon>Alicyclobacillaceae</taxon>
        <taxon>Tumebacillus</taxon>
    </lineage>
</organism>
<accession>A0ABT3X3R7</accession>
<dbReference type="PROSITE" id="PS51186">
    <property type="entry name" value="GNAT"/>
    <property type="match status" value="1"/>
</dbReference>
<dbReference type="Proteomes" id="UP001208017">
    <property type="component" value="Unassembled WGS sequence"/>
</dbReference>
<feature type="domain" description="N-acetyltransferase" evidence="3">
    <location>
        <begin position="6"/>
        <end position="150"/>
    </location>
</feature>
<keyword evidence="1" id="KW-0808">Transferase</keyword>
<dbReference type="CDD" id="cd04301">
    <property type="entry name" value="NAT_SF"/>
    <property type="match status" value="1"/>
</dbReference>
<comment type="caution">
    <text evidence="4">The sequence shown here is derived from an EMBL/GenBank/DDBJ whole genome shotgun (WGS) entry which is preliminary data.</text>
</comment>
<dbReference type="Gene3D" id="3.40.630.30">
    <property type="match status" value="1"/>
</dbReference>
<dbReference type="RefSeq" id="WP_267152786.1">
    <property type="nucleotide sequence ID" value="NZ_JAPMLT010000011.1"/>
</dbReference>
<dbReference type="EMBL" id="JAPMLT010000011">
    <property type="protein sequence ID" value="MCX7571539.1"/>
    <property type="molecule type" value="Genomic_DNA"/>
</dbReference>
<dbReference type="Pfam" id="PF00583">
    <property type="entry name" value="Acetyltransf_1"/>
    <property type="match status" value="1"/>
</dbReference>
<evidence type="ECO:0000313" key="5">
    <source>
        <dbReference type="Proteomes" id="UP001208017"/>
    </source>
</evidence>
<gene>
    <name evidence="4" type="ORF">OS242_16445</name>
</gene>
<keyword evidence="2" id="KW-0012">Acyltransferase</keyword>
<evidence type="ECO:0000313" key="4">
    <source>
        <dbReference type="EMBL" id="MCX7571539.1"/>
    </source>
</evidence>
<dbReference type="InterPro" id="IPR051016">
    <property type="entry name" value="Diverse_Substrate_AcTransf"/>
</dbReference>
<sequence>MTRQTATIRPAEERDVARLSELMYEYICDFYQRPRPPETRVVGLIRTLLDHQAGIQFVAEQNGDLLGFATLYFTYSTTVCDKSTVMNDLYLTESARGTSAAESLFRACQSYTREHGYAWMSWETAPDNHRAQRFYEKMGAQKGPWVTYSI</sequence>
<proteinExistence type="predicted"/>
<dbReference type="PANTHER" id="PTHR10545">
    <property type="entry name" value="DIAMINE N-ACETYLTRANSFERASE"/>
    <property type="match status" value="1"/>
</dbReference>